<protein>
    <recommendedName>
        <fullName evidence="3">Doubled CXXCH motif domain-containing protein</fullName>
    </recommendedName>
</protein>
<feature type="domain" description="Doubled CXXCH motif" evidence="3">
    <location>
        <begin position="192"/>
        <end position="230"/>
    </location>
</feature>
<accession>A0A0F9AAR7</accession>
<dbReference type="Gene3D" id="1.10.1130.20">
    <property type="match status" value="1"/>
</dbReference>
<sequence>MKRKKTRIAGRLVVLLCIGVGVFIGACSMFEYSPVVMTPLSIPGAEYVGAESCAAEDCHPTESRYFNLTDHASVSINITDEEAEAGQAEACEACHGPGSLHLEDVYDKSNIIRADAETACFTCHLDVKGKFMLQHHHPVPEGRMFCTDCHDMHGSDVRATGGKMLLGAGMLGRDEKCFKCHKEMRGPFVFEHDAMRDGCAVCHTPHGSINDKLLVAGPTITCLRCHIDDKHGVVHHNRDCISCHTDVHGSNIEHSLTAY</sequence>
<keyword evidence="1" id="KW-0732">Signal</keyword>
<evidence type="ECO:0000313" key="4">
    <source>
        <dbReference type="EMBL" id="KKL06540.1"/>
    </source>
</evidence>
<reference evidence="4" key="1">
    <citation type="journal article" date="2015" name="Nature">
        <title>Complex archaea that bridge the gap between prokaryotes and eukaryotes.</title>
        <authorList>
            <person name="Spang A."/>
            <person name="Saw J.H."/>
            <person name="Jorgensen S.L."/>
            <person name="Zaremba-Niedzwiedzka K."/>
            <person name="Martijn J."/>
            <person name="Lind A.E."/>
            <person name="van Eijk R."/>
            <person name="Schleper C."/>
            <person name="Guy L."/>
            <person name="Ettema T.J."/>
        </authorList>
    </citation>
    <scope>NUCLEOTIDE SEQUENCE</scope>
</reference>
<dbReference type="InterPro" id="IPR051829">
    <property type="entry name" value="Multiheme_Cytochr_ET"/>
</dbReference>
<dbReference type="InterPro" id="IPR036280">
    <property type="entry name" value="Multihaem_cyt_sf"/>
</dbReference>
<dbReference type="PANTHER" id="PTHR35038:SF6">
    <property type="entry name" value="SURFACE LOCALIZED DECAHEME CYTOCHROME C LIPOPROTEIN"/>
    <property type="match status" value="1"/>
</dbReference>
<comment type="caution">
    <text evidence="4">The sequence shown here is derived from an EMBL/GenBank/DDBJ whole genome shotgun (WGS) entry which is preliminary data.</text>
</comment>
<proteinExistence type="predicted"/>
<dbReference type="Gene3D" id="3.90.10.10">
    <property type="entry name" value="Cytochrome C3"/>
    <property type="match status" value="1"/>
</dbReference>
<organism evidence="4">
    <name type="scientific">marine sediment metagenome</name>
    <dbReference type="NCBI Taxonomy" id="412755"/>
    <lineage>
        <taxon>unclassified sequences</taxon>
        <taxon>metagenomes</taxon>
        <taxon>ecological metagenomes</taxon>
    </lineage>
</organism>
<dbReference type="PANTHER" id="PTHR35038">
    <property type="entry name" value="DISSIMILATORY SULFITE REDUCTASE SIRA"/>
    <property type="match status" value="1"/>
</dbReference>
<dbReference type="PROSITE" id="PS51257">
    <property type="entry name" value="PROKAR_LIPOPROTEIN"/>
    <property type="match status" value="1"/>
</dbReference>
<evidence type="ECO:0000259" key="3">
    <source>
        <dbReference type="Pfam" id="PF09699"/>
    </source>
</evidence>
<keyword evidence="2" id="KW-0812">Transmembrane</keyword>
<keyword evidence="2" id="KW-0472">Membrane</keyword>
<dbReference type="SUPFAM" id="SSF48695">
    <property type="entry name" value="Multiheme cytochromes"/>
    <property type="match status" value="1"/>
</dbReference>
<evidence type="ECO:0000256" key="2">
    <source>
        <dbReference type="SAM" id="Phobius"/>
    </source>
</evidence>
<dbReference type="AlphaFoldDB" id="A0A0F9AAR7"/>
<dbReference type="NCBIfam" id="TIGR01905">
    <property type="entry name" value="paired_CXXCH_1"/>
    <property type="match status" value="1"/>
</dbReference>
<feature type="domain" description="Doubled CXXCH motif" evidence="3">
    <location>
        <begin position="136"/>
        <end position="185"/>
    </location>
</feature>
<feature type="transmembrane region" description="Helical" evidence="2">
    <location>
        <begin position="12"/>
        <end position="32"/>
    </location>
</feature>
<name>A0A0F9AAR7_9ZZZZ</name>
<dbReference type="GO" id="GO:0016491">
    <property type="term" value="F:oxidoreductase activity"/>
    <property type="evidence" value="ECO:0007669"/>
    <property type="project" value="TreeGrafter"/>
</dbReference>
<dbReference type="Pfam" id="PF09699">
    <property type="entry name" value="Paired_CXXCH_1"/>
    <property type="match status" value="2"/>
</dbReference>
<evidence type="ECO:0000256" key="1">
    <source>
        <dbReference type="ARBA" id="ARBA00022729"/>
    </source>
</evidence>
<dbReference type="InterPro" id="IPR010177">
    <property type="entry name" value="Paired_CXXCH_1"/>
</dbReference>
<dbReference type="EMBL" id="LAZR01043663">
    <property type="protein sequence ID" value="KKL06540.1"/>
    <property type="molecule type" value="Genomic_DNA"/>
</dbReference>
<gene>
    <name evidence="4" type="ORF">LCGC14_2594990</name>
</gene>
<keyword evidence="2" id="KW-1133">Transmembrane helix</keyword>